<comment type="function">
    <text evidence="6">Specifically methylates the ribose of guanosine 2251 in 23S rRNA.</text>
</comment>
<feature type="binding site" evidence="6">
    <location>
        <position position="252"/>
    </location>
    <ligand>
        <name>S-adenosyl-L-methionine</name>
        <dbReference type="ChEBI" id="CHEBI:59789"/>
    </ligand>
</feature>
<dbReference type="GO" id="GO:0005829">
    <property type="term" value="C:cytosol"/>
    <property type="evidence" value="ECO:0007669"/>
    <property type="project" value="TreeGrafter"/>
</dbReference>
<keyword evidence="4 6" id="KW-0808">Transferase</keyword>
<keyword evidence="3 6" id="KW-0489">Methyltransferase</keyword>
<dbReference type="HOGENOM" id="CLU_021322_0_1_4"/>
<feature type="binding site" evidence="6">
    <location>
        <position position="223"/>
    </location>
    <ligand>
        <name>S-adenosyl-L-methionine</name>
        <dbReference type="ChEBI" id="CHEBI:59789"/>
    </ligand>
</feature>
<keyword evidence="2 6" id="KW-0698">rRNA processing</keyword>
<protein>
    <recommendedName>
        <fullName evidence="6">23S rRNA (guanosine-2'-O-)-methyltransferase RlmB</fullName>
        <ecNumber evidence="6">2.1.1.185</ecNumber>
    </recommendedName>
    <alternativeName>
        <fullName evidence="6">23S rRNA (guanosine2251 2'-O)-methyltransferase</fullName>
    </alternativeName>
    <alternativeName>
        <fullName evidence="6">23S rRNA Gm2251 2'-O-methyltransferase</fullName>
    </alternativeName>
</protein>
<evidence type="ECO:0000256" key="3">
    <source>
        <dbReference type="ARBA" id="ARBA00022603"/>
    </source>
</evidence>
<dbReference type="EC" id="2.1.1.185" evidence="6"/>
<dbReference type="SMART" id="SM00967">
    <property type="entry name" value="SpoU_sub_bind"/>
    <property type="match status" value="1"/>
</dbReference>
<dbReference type="Gene3D" id="3.30.1330.30">
    <property type="match status" value="1"/>
</dbReference>
<dbReference type="InterPro" id="IPR029064">
    <property type="entry name" value="Ribosomal_eL30-like_sf"/>
</dbReference>
<comment type="similarity">
    <text evidence="6">Belongs to the class IV-like SAM-binding methyltransferase superfamily. RNA methyltransferase TrmH family. RlmB subfamily.</text>
</comment>
<dbReference type="NCBIfam" id="TIGR00186">
    <property type="entry name" value="rRNA_methyl_3"/>
    <property type="match status" value="1"/>
</dbReference>
<comment type="subcellular location">
    <subcellularLocation>
        <location evidence="6">Cytoplasm</location>
    </subcellularLocation>
</comment>
<dbReference type="FunFam" id="3.40.1280.10:FF:000005">
    <property type="entry name" value="23S rRNA (guanosine-2'-O-)-methyltransferase RlmB"/>
    <property type="match status" value="1"/>
</dbReference>
<proteinExistence type="inferred from homology"/>
<dbReference type="SUPFAM" id="SSF55315">
    <property type="entry name" value="L30e-like"/>
    <property type="match status" value="1"/>
</dbReference>
<gene>
    <name evidence="6 8" type="primary">rlmB</name>
    <name evidence="8" type="ORF">HMPREF9123_2024</name>
</gene>
<evidence type="ECO:0000256" key="4">
    <source>
        <dbReference type="ARBA" id="ARBA00022679"/>
    </source>
</evidence>
<organism evidence="8 9">
    <name type="scientific">Neisseria bacilliformis ATCC BAA-1200</name>
    <dbReference type="NCBI Taxonomy" id="888742"/>
    <lineage>
        <taxon>Bacteria</taxon>
        <taxon>Pseudomonadati</taxon>
        <taxon>Pseudomonadota</taxon>
        <taxon>Betaproteobacteria</taxon>
        <taxon>Neisseriales</taxon>
        <taxon>Neisseriaceae</taxon>
        <taxon>Neisseria</taxon>
    </lineage>
</organism>
<dbReference type="SUPFAM" id="SSF75217">
    <property type="entry name" value="alpha/beta knot"/>
    <property type="match status" value="1"/>
</dbReference>
<sequence>MSAPKPQYTFQTACIIPPFPFPRSANMANQRLIYGFHAVNARLWQNPKSITELYVQQDKSDARTREVLEKAADENVRVHFADASRLNAIAKGARHQGVAGFIDASRNHVHLEDVLDNLREPPFLLVLDGITDPHNLGACLRTADAMGVHAVIAPKDKSAGLNATVSKVACGAAETVPYITVTNLARTLCELKEYGIWIIGTDTGGESDLYHTDLPDSVAWVMGNEGEGMRRLTREHCDMLVAIPMFGTVESMNVSVSAGMVLGETRRQRVLRAEAV</sequence>
<dbReference type="Gene3D" id="3.40.1280.10">
    <property type="match status" value="1"/>
</dbReference>
<dbReference type="CDD" id="cd18103">
    <property type="entry name" value="SpoU-like_RlmB"/>
    <property type="match status" value="1"/>
</dbReference>
<dbReference type="InterPro" id="IPR001537">
    <property type="entry name" value="SpoU_MeTrfase"/>
</dbReference>
<evidence type="ECO:0000256" key="1">
    <source>
        <dbReference type="ARBA" id="ARBA00022490"/>
    </source>
</evidence>
<evidence type="ECO:0000256" key="5">
    <source>
        <dbReference type="ARBA" id="ARBA00022691"/>
    </source>
</evidence>
<name>F2BE68_9NEIS</name>
<keyword evidence="1 6" id="KW-0963">Cytoplasm</keyword>
<dbReference type="Proteomes" id="UP000004105">
    <property type="component" value="Unassembled WGS sequence"/>
</dbReference>
<dbReference type="InterPro" id="IPR004441">
    <property type="entry name" value="rRNA_MeTrfase_TrmH"/>
</dbReference>
<dbReference type="Pfam" id="PF08032">
    <property type="entry name" value="SpoU_sub_bind"/>
    <property type="match status" value="1"/>
</dbReference>
<dbReference type="HAMAP" id="MF_01887">
    <property type="entry name" value="23SrRNA_methyltr_B"/>
    <property type="match status" value="1"/>
</dbReference>
<dbReference type="Pfam" id="PF00588">
    <property type="entry name" value="SpoU_methylase"/>
    <property type="match status" value="1"/>
</dbReference>
<comment type="catalytic activity">
    <reaction evidence="6">
        <text>guanosine(2251) in 23S rRNA + S-adenosyl-L-methionine = 2'-O-methylguanosine(2251) in 23S rRNA + S-adenosyl-L-homocysteine + H(+)</text>
        <dbReference type="Rhea" id="RHEA:24140"/>
        <dbReference type="Rhea" id="RHEA-COMP:10239"/>
        <dbReference type="Rhea" id="RHEA-COMP:10241"/>
        <dbReference type="ChEBI" id="CHEBI:15378"/>
        <dbReference type="ChEBI" id="CHEBI:57856"/>
        <dbReference type="ChEBI" id="CHEBI:59789"/>
        <dbReference type="ChEBI" id="CHEBI:74269"/>
        <dbReference type="ChEBI" id="CHEBI:74445"/>
        <dbReference type="EC" id="2.1.1.185"/>
    </reaction>
</comment>
<dbReference type="EMBL" id="AFAY01000042">
    <property type="protein sequence ID" value="EGF10387.1"/>
    <property type="molecule type" value="Genomic_DNA"/>
</dbReference>
<dbReference type="InterPro" id="IPR029028">
    <property type="entry name" value="Alpha/beta_knot_MTases"/>
</dbReference>
<dbReference type="InterPro" id="IPR029026">
    <property type="entry name" value="tRNA_m1G_MTases_N"/>
</dbReference>
<evidence type="ECO:0000313" key="8">
    <source>
        <dbReference type="EMBL" id="EGF10387.1"/>
    </source>
</evidence>
<dbReference type="InterPro" id="IPR024915">
    <property type="entry name" value="23S_rRNA_MeTrfase_RlmB"/>
</dbReference>
<dbReference type="AlphaFoldDB" id="F2BE68"/>
<feature type="domain" description="RNA 2-O ribose methyltransferase substrate binding" evidence="7">
    <location>
        <begin position="32"/>
        <end position="108"/>
    </location>
</feature>
<dbReference type="GO" id="GO:0003723">
    <property type="term" value="F:RNA binding"/>
    <property type="evidence" value="ECO:0007669"/>
    <property type="project" value="InterPro"/>
</dbReference>
<accession>F2BE68</accession>
<evidence type="ECO:0000259" key="7">
    <source>
        <dbReference type="SMART" id="SM00967"/>
    </source>
</evidence>
<evidence type="ECO:0000313" key="9">
    <source>
        <dbReference type="Proteomes" id="UP000004105"/>
    </source>
</evidence>
<evidence type="ECO:0000256" key="2">
    <source>
        <dbReference type="ARBA" id="ARBA00022552"/>
    </source>
</evidence>
<dbReference type="PANTHER" id="PTHR46429:SF1">
    <property type="entry name" value="23S RRNA (GUANOSINE-2'-O-)-METHYLTRANSFERASE RLMB"/>
    <property type="match status" value="1"/>
</dbReference>
<dbReference type="PANTHER" id="PTHR46429">
    <property type="entry name" value="23S RRNA (GUANOSINE-2'-O-)-METHYLTRANSFERASE RLMB"/>
    <property type="match status" value="1"/>
</dbReference>
<comment type="caution">
    <text evidence="8">The sequence shown here is derived from an EMBL/GenBank/DDBJ whole genome shotgun (WGS) entry which is preliminary data.</text>
</comment>
<evidence type="ECO:0000256" key="6">
    <source>
        <dbReference type="HAMAP-Rule" id="MF_01887"/>
    </source>
</evidence>
<dbReference type="GO" id="GO:0070039">
    <property type="term" value="F:rRNA (guanosine-2'-O-)-methyltransferase activity"/>
    <property type="evidence" value="ECO:0007669"/>
    <property type="project" value="UniProtKB-UniRule"/>
</dbReference>
<dbReference type="InterPro" id="IPR013123">
    <property type="entry name" value="SpoU_subst-bd"/>
</dbReference>
<keyword evidence="5 6" id="KW-0949">S-adenosyl-L-methionine</keyword>
<reference evidence="8 9" key="1">
    <citation type="submission" date="2011-02" db="EMBL/GenBank/DDBJ databases">
        <authorList>
            <person name="Muzny D."/>
            <person name="Qin X."/>
            <person name="Deng J."/>
            <person name="Jiang H."/>
            <person name="Liu Y."/>
            <person name="Qu J."/>
            <person name="Song X.-Z."/>
            <person name="Zhang L."/>
            <person name="Thornton R."/>
            <person name="Coyle M."/>
            <person name="Francisco L."/>
            <person name="Jackson L."/>
            <person name="Javaid M."/>
            <person name="Korchina V."/>
            <person name="Kovar C."/>
            <person name="Mata R."/>
            <person name="Mathew T."/>
            <person name="Ngo R."/>
            <person name="Nguyen L."/>
            <person name="Nguyen N."/>
            <person name="Okwuonu G."/>
            <person name="Ongeri F."/>
            <person name="Pham C."/>
            <person name="Simmons D."/>
            <person name="Wilczek-Boney K."/>
            <person name="Hale W."/>
            <person name="Jakkamsetti A."/>
            <person name="Pham P."/>
            <person name="Ruth R."/>
            <person name="San Lucas F."/>
            <person name="Warren J."/>
            <person name="Zhang J."/>
            <person name="Zhao Z."/>
            <person name="Zhou C."/>
            <person name="Zhu D."/>
            <person name="Lee S."/>
            <person name="Bess C."/>
            <person name="Blankenburg K."/>
            <person name="Forbes L."/>
            <person name="Fu Q."/>
            <person name="Gubbala S."/>
            <person name="Hirani K."/>
            <person name="Jayaseelan J.C."/>
            <person name="Lara F."/>
            <person name="Munidasa M."/>
            <person name="Palculict T."/>
            <person name="Patil S."/>
            <person name="Pu L.-L."/>
            <person name="Saada N."/>
            <person name="Tang L."/>
            <person name="Weissenberger G."/>
            <person name="Zhu Y."/>
            <person name="Hemphill L."/>
            <person name="Shang Y."/>
            <person name="Youmans B."/>
            <person name="Ayvaz T."/>
            <person name="Ross M."/>
            <person name="Santibanez J."/>
            <person name="Aqrawi P."/>
            <person name="Gross S."/>
            <person name="Joshi V."/>
            <person name="Fowler G."/>
            <person name="Nazareth L."/>
            <person name="Reid J."/>
            <person name="Worley K."/>
            <person name="Petrosino J."/>
            <person name="Highlander S."/>
            <person name="Gibbs R."/>
        </authorList>
    </citation>
    <scope>NUCLEOTIDE SEQUENCE [LARGE SCALE GENOMIC DNA]</scope>
    <source>
        <strain evidence="8 9">ATCC BAA-1200</strain>
    </source>
</reference>
<dbReference type="STRING" id="267212.GCA_001063965_00487"/>
<feature type="binding site" evidence="6">
    <location>
        <position position="243"/>
    </location>
    <ligand>
        <name>S-adenosyl-L-methionine</name>
        <dbReference type="ChEBI" id="CHEBI:59789"/>
    </ligand>
</feature>
<keyword evidence="9" id="KW-1185">Reference proteome</keyword>